<dbReference type="GeneTree" id="ENSGT00990000204155"/>
<proteinExistence type="predicted"/>
<reference evidence="1" key="1">
    <citation type="submission" date="2014-08" db="EMBL/GenBank/DDBJ databases">
        <authorList>
            <person name="Senf B."/>
            <person name="Petzold A."/>
            <person name="Downie B.R."/>
            <person name="Koch P."/>
            <person name="Platzer M."/>
        </authorList>
    </citation>
    <scope>NUCLEOTIDE SEQUENCE [LARGE SCALE GENOMIC DNA]</scope>
    <source>
        <strain evidence="1">GRZ</strain>
    </source>
</reference>
<dbReference type="AlphaFoldDB" id="A0A8C6PUB1"/>
<evidence type="ECO:0000313" key="2">
    <source>
        <dbReference type="Proteomes" id="UP000694548"/>
    </source>
</evidence>
<evidence type="ECO:0000313" key="1">
    <source>
        <dbReference type="Ensembl" id="ENSNFUP00015047622.1"/>
    </source>
</evidence>
<protein>
    <submittedName>
        <fullName evidence="1">Uncharacterized protein</fullName>
    </submittedName>
</protein>
<sequence>MRFTHELPSHQEQFRCDYSYDSPHSCCVAAQSRKIYCKFTSDFGRSRNNKQRERWHHVSTKGLWFIFCSLPVLRILLMELATCPFSREFSSLTSRMRQLHRTNREQVRRIRPTAKSDREQSTNRCLPVSRVQQTWRKDM</sequence>
<name>A0A8C6PUB1_NOTFU</name>
<dbReference type="Ensembl" id="ENSNFUT00015049699.1">
    <property type="protein sequence ID" value="ENSNFUP00015047622.1"/>
    <property type="gene ID" value="ENSNFUG00015022493.1"/>
</dbReference>
<dbReference type="Proteomes" id="UP000694548">
    <property type="component" value="Chromosome sgr11"/>
</dbReference>
<keyword evidence="2" id="KW-1185">Reference proteome</keyword>
<reference evidence="1" key="3">
    <citation type="submission" date="2025-09" db="UniProtKB">
        <authorList>
            <consortium name="Ensembl"/>
        </authorList>
    </citation>
    <scope>IDENTIFICATION</scope>
</reference>
<reference evidence="1" key="2">
    <citation type="submission" date="2025-08" db="UniProtKB">
        <authorList>
            <consortium name="Ensembl"/>
        </authorList>
    </citation>
    <scope>IDENTIFICATION</scope>
</reference>
<organism evidence="1 2">
    <name type="scientific">Nothobranchius furzeri</name>
    <name type="common">Turquoise killifish</name>
    <dbReference type="NCBI Taxonomy" id="105023"/>
    <lineage>
        <taxon>Eukaryota</taxon>
        <taxon>Metazoa</taxon>
        <taxon>Chordata</taxon>
        <taxon>Craniata</taxon>
        <taxon>Vertebrata</taxon>
        <taxon>Euteleostomi</taxon>
        <taxon>Actinopterygii</taxon>
        <taxon>Neopterygii</taxon>
        <taxon>Teleostei</taxon>
        <taxon>Neoteleostei</taxon>
        <taxon>Acanthomorphata</taxon>
        <taxon>Ovalentaria</taxon>
        <taxon>Atherinomorphae</taxon>
        <taxon>Cyprinodontiformes</taxon>
        <taxon>Nothobranchiidae</taxon>
        <taxon>Nothobranchius</taxon>
    </lineage>
</organism>
<accession>A0A8C6PUB1</accession>